<dbReference type="SUPFAM" id="SSF51905">
    <property type="entry name" value="FAD/NAD(P)-binding domain"/>
    <property type="match status" value="1"/>
</dbReference>
<protein>
    <submittedName>
        <fullName evidence="7">FAD binding domain protein</fullName>
    </submittedName>
</protein>
<keyword evidence="4" id="KW-0560">Oxidoreductase</keyword>
<comment type="similarity">
    <text evidence="1">Belongs to the paxM FAD-dependent monooxygenase family.</text>
</comment>
<dbReference type="STRING" id="655827.E9EEC6"/>
<evidence type="ECO:0000256" key="2">
    <source>
        <dbReference type="ARBA" id="ARBA00022630"/>
    </source>
</evidence>
<accession>E9EEC6</accession>
<dbReference type="eggNOG" id="KOG2614">
    <property type="taxonomic scope" value="Eukaryota"/>
</dbReference>
<dbReference type="PANTHER" id="PTHR13789">
    <property type="entry name" value="MONOOXYGENASE"/>
    <property type="match status" value="1"/>
</dbReference>
<keyword evidence="3" id="KW-0274">FAD</keyword>
<evidence type="ECO:0000256" key="1">
    <source>
        <dbReference type="ARBA" id="ARBA00007992"/>
    </source>
</evidence>
<dbReference type="PRINTS" id="PR00420">
    <property type="entry name" value="RNGMNOXGNASE"/>
</dbReference>
<dbReference type="InterPro" id="IPR002938">
    <property type="entry name" value="FAD-bd"/>
</dbReference>
<name>E9EEC6_METAQ</name>
<organism evidence="8">
    <name type="scientific">Metarhizium acridum (strain CQMa 102)</name>
    <dbReference type="NCBI Taxonomy" id="655827"/>
    <lineage>
        <taxon>Eukaryota</taxon>
        <taxon>Fungi</taxon>
        <taxon>Dikarya</taxon>
        <taxon>Ascomycota</taxon>
        <taxon>Pezizomycotina</taxon>
        <taxon>Sordariomycetes</taxon>
        <taxon>Hypocreomycetidae</taxon>
        <taxon>Hypocreales</taxon>
        <taxon>Clavicipitaceae</taxon>
        <taxon>Metarhizium</taxon>
    </lineage>
</organism>
<feature type="domain" description="FAD-binding" evidence="6">
    <location>
        <begin position="15"/>
        <end position="176"/>
    </location>
</feature>
<evidence type="ECO:0000313" key="7">
    <source>
        <dbReference type="EMBL" id="EFY85754.1"/>
    </source>
</evidence>
<evidence type="ECO:0000313" key="8">
    <source>
        <dbReference type="Proteomes" id="UP000002499"/>
    </source>
</evidence>
<dbReference type="OMA" id="QRHDFHM"/>
<dbReference type="InParanoid" id="E9EEC6"/>
<proteinExistence type="inferred from homology"/>
<dbReference type="OrthoDB" id="1878542at2759"/>
<keyword evidence="5" id="KW-0503">Monooxygenase</keyword>
<dbReference type="AlphaFoldDB" id="E9EEC6"/>
<dbReference type="PANTHER" id="PTHR13789:SF238">
    <property type="entry name" value="PUTATIVE (AFU_ORTHOLOGUE AFUA_2G01680)-RELATED"/>
    <property type="match status" value="1"/>
</dbReference>
<dbReference type="HOGENOM" id="CLU_009665_19_3_1"/>
<dbReference type="SUPFAM" id="SSF54373">
    <property type="entry name" value="FAD-linked reductases, C-terminal domain"/>
    <property type="match status" value="1"/>
</dbReference>
<evidence type="ECO:0000256" key="4">
    <source>
        <dbReference type="ARBA" id="ARBA00023002"/>
    </source>
</evidence>
<dbReference type="InterPro" id="IPR036188">
    <property type="entry name" value="FAD/NAD-bd_sf"/>
</dbReference>
<dbReference type="EMBL" id="GL698567">
    <property type="protein sequence ID" value="EFY85754.1"/>
    <property type="molecule type" value="Genomic_DNA"/>
</dbReference>
<dbReference type="Pfam" id="PF01494">
    <property type="entry name" value="FAD_binding_3"/>
    <property type="match status" value="2"/>
</dbReference>
<keyword evidence="2" id="KW-0285">Flavoprotein</keyword>
<dbReference type="InterPro" id="IPR050493">
    <property type="entry name" value="FAD-dep_Monooxygenase_BioMet"/>
</dbReference>
<sequence length="513" mass="57489">MHQSHTSPECSSPLDIMVIGAGLGGLATAISASLAGHRVTVFESAKELREVGAGLQVTPNATKILQRFGLPARLWESAAEPTALLVHRYSGQVLARDEGFNVKMRQKYEAPFLDLHRVDLQLSLLDRAKQLGVHIRLGERVKSIDFDNSEVTCISGQKARGDLIVAADGLWSKCRSLFMKSEHPPLPTGDLAYRIVLELDDITDPELVDWVQNPTVHFWIGPGAHAVGYSLKAGTMYNIVLLVPDDLPKEASRQAGSVEEMIALFDGWDPILKRFLQMVNGVEKWKLMHRKFNLHSMPEFRNPEQPIDELPSWVNDRSNFVFVGDACHPMLPYLAQGANSAIEDGAVLGQLLGHIKSRDQLPQALEMYQELRKARGEAIVQETFEQRKAFHMPDGPEQEARDKIFLSQLGSELKGPFPSRWTCPTIQPWLFGYDASEEVEAAVRNHPFPVRREGWLLSRLAPYLPCGLDEMYPKFPPRDGSPLPNFQSHLFMQKFPGLPDGMRREQFVIYGGA</sequence>
<evidence type="ECO:0000256" key="3">
    <source>
        <dbReference type="ARBA" id="ARBA00022827"/>
    </source>
</evidence>
<evidence type="ECO:0000259" key="6">
    <source>
        <dbReference type="Pfam" id="PF01494"/>
    </source>
</evidence>
<dbReference type="GO" id="GO:0004497">
    <property type="term" value="F:monooxygenase activity"/>
    <property type="evidence" value="ECO:0007669"/>
    <property type="project" value="UniProtKB-KW"/>
</dbReference>
<evidence type="ECO:0000256" key="5">
    <source>
        <dbReference type="ARBA" id="ARBA00023033"/>
    </source>
</evidence>
<dbReference type="Proteomes" id="UP000002499">
    <property type="component" value="Unassembled WGS sequence"/>
</dbReference>
<dbReference type="GO" id="GO:0071949">
    <property type="term" value="F:FAD binding"/>
    <property type="evidence" value="ECO:0007669"/>
    <property type="project" value="InterPro"/>
</dbReference>
<gene>
    <name evidence="7" type="ORF">MAC_08224</name>
</gene>
<dbReference type="Gene3D" id="3.50.50.60">
    <property type="entry name" value="FAD/NAD(P)-binding domain"/>
    <property type="match status" value="1"/>
</dbReference>
<dbReference type="FunFam" id="3.50.50.60:FF:000115">
    <property type="entry name" value="Salicylate hydroxylase, putative"/>
    <property type="match status" value="1"/>
</dbReference>
<reference evidence="7 8" key="1">
    <citation type="journal article" date="2011" name="PLoS Genet.">
        <title>Genome sequencing and comparative transcriptomics of the model entomopathogenic fungi Metarhizium anisopliae and M. acridum.</title>
        <authorList>
            <person name="Gao Q."/>
            <person name="Jin K."/>
            <person name="Ying S.H."/>
            <person name="Zhang Y."/>
            <person name="Xiao G."/>
            <person name="Shang Y."/>
            <person name="Duan Z."/>
            <person name="Hu X."/>
            <person name="Xie X.Q."/>
            <person name="Zhou G."/>
            <person name="Peng G."/>
            <person name="Luo Z."/>
            <person name="Huang W."/>
            <person name="Wang B."/>
            <person name="Fang W."/>
            <person name="Wang S."/>
            <person name="Zhong Y."/>
            <person name="Ma L.J."/>
            <person name="St Leger R.J."/>
            <person name="Zhao G.P."/>
            <person name="Pei Y."/>
            <person name="Feng M.G."/>
            <person name="Xia Y."/>
            <person name="Wang C."/>
        </authorList>
    </citation>
    <scope>NUCLEOTIDE SEQUENCE [LARGE SCALE GENOMIC DNA]</scope>
    <source>
        <strain evidence="7 8">CQMa 102</strain>
    </source>
</reference>
<feature type="domain" description="FAD-binding" evidence="6">
    <location>
        <begin position="321"/>
        <end position="383"/>
    </location>
</feature>
<keyword evidence="8" id="KW-1185">Reference proteome</keyword>